<accession>A0ABV2W4P7</accession>
<feature type="region of interest" description="Disordered" evidence="1">
    <location>
        <begin position="1"/>
        <end position="27"/>
    </location>
</feature>
<keyword evidence="2" id="KW-0472">Membrane</keyword>
<name>A0ABV2W4P7_9ACTN</name>
<gene>
    <name evidence="3" type="ORF">ABZ508_14290</name>
</gene>
<sequence>MITSAQVGSRSINDPGMRRAIRRGEGGKGKPFREVRMVGYWDGGWAWMAFMPLLWIVLIGLVVWAVVRLTQHGGGRDDGREGREPWRETPEEILDRRFASGEIDVDAYTEARERLATHRPRKR</sequence>
<protein>
    <recommendedName>
        <fullName evidence="5">SHOCT domain-containing protein</fullName>
    </recommendedName>
</protein>
<feature type="compositionally biased region" description="Polar residues" evidence="1">
    <location>
        <begin position="1"/>
        <end position="12"/>
    </location>
</feature>
<dbReference type="RefSeq" id="WP_359657663.1">
    <property type="nucleotide sequence ID" value="NZ_JBEXZP010000216.1"/>
</dbReference>
<keyword evidence="2" id="KW-1133">Transmembrane helix</keyword>
<comment type="caution">
    <text evidence="3">The sequence shown here is derived from an EMBL/GenBank/DDBJ whole genome shotgun (WGS) entry which is preliminary data.</text>
</comment>
<evidence type="ECO:0000256" key="1">
    <source>
        <dbReference type="SAM" id="MobiDB-lite"/>
    </source>
</evidence>
<proteinExistence type="predicted"/>
<evidence type="ECO:0000313" key="4">
    <source>
        <dbReference type="Proteomes" id="UP001550378"/>
    </source>
</evidence>
<feature type="transmembrane region" description="Helical" evidence="2">
    <location>
        <begin position="45"/>
        <end position="67"/>
    </location>
</feature>
<dbReference type="Proteomes" id="UP001550378">
    <property type="component" value="Unassembled WGS sequence"/>
</dbReference>
<keyword evidence="4" id="KW-1185">Reference proteome</keyword>
<evidence type="ECO:0000313" key="3">
    <source>
        <dbReference type="EMBL" id="MEU0708518.1"/>
    </source>
</evidence>
<keyword evidence="2" id="KW-0812">Transmembrane</keyword>
<evidence type="ECO:0008006" key="5">
    <source>
        <dbReference type="Google" id="ProtNLM"/>
    </source>
</evidence>
<organism evidence="3 4">
    <name type="scientific">Streptomyces lavendulocolor</name>
    <dbReference type="NCBI Taxonomy" id="67316"/>
    <lineage>
        <taxon>Bacteria</taxon>
        <taxon>Bacillati</taxon>
        <taxon>Actinomycetota</taxon>
        <taxon>Actinomycetes</taxon>
        <taxon>Kitasatosporales</taxon>
        <taxon>Streptomycetaceae</taxon>
        <taxon>Streptomyces</taxon>
    </lineage>
</organism>
<evidence type="ECO:0000256" key="2">
    <source>
        <dbReference type="SAM" id="Phobius"/>
    </source>
</evidence>
<reference evidence="3 4" key="1">
    <citation type="submission" date="2024-06" db="EMBL/GenBank/DDBJ databases">
        <title>The Natural Products Discovery Center: Release of the First 8490 Sequenced Strains for Exploring Actinobacteria Biosynthetic Diversity.</title>
        <authorList>
            <person name="Kalkreuter E."/>
            <person name="Kautsar S.A."/>
            <person name="Yang D."/>
            <person name="Bader C.D."/>
            <person name="Teijaro C.N."/>
            <person name="Fluegel L."/>
            <person name="Davis C.M."/>
            <person name="Simpson J.R."/>
            <person name="Lauterbach L."/>
            <person name="Steele A.D."/>
            <person name="Gui C."/>
            <person name="Meng S."/>
            <person name="Li G."/>
            <person name="Viehrig K."/>
            <person name="Ye F."/>
            <person name="Su P."/>
            <person name="Kiefer A.F."/>
            <person name="Nichols A."/>
            <person name="Cepeda A.J."/>
            <person name="Yan W."/>
            <person name="Fan B."/>
            <person name="Jiang Y."/>
            <person name="Adhikari A."/>
            <person name="Zheng C.-J."/>
            <person name="Schuster L."/>
            <person name="Cowan T.M."/>
            <person name="Smanski M.J."/>
            <person name="Chevrette M.G."/>
            <person name="De Carvalho L.P.S."/>
            <person name="Shen B."/>
        </authorList>
    </citation>
    <scope>NUCLEOTIDE SEQUENCE [LARGE SCALE GENOMIC DNA]</scope>
    <source>
        <strain evidence="3 4">NPDC006337</strain>
    </source>
</reference>
<dbReference type="EMBL" id="JBEXZR010000010">
    <property type="protein sequence ID" value="MEU0708518.1"/>
    <property type="molecule type" value="Genomic_DNA"/>
</dbReference>